<keyword evidence="2" id="KW-1185">Reference proteome</keyword>
<protein>
    <submittedName>
        <fullName evidence="1">Uncharacterized protein</fullName>
    </submittedName>
</protein>
<dbReference type="GeneTree" id="ENSGT01010000228811"/>
<dbReference type="Ensembl" id="ENSMMST00000030294.1">
    <property type="protein sequence ID" value="ENSMMSP00000027488.1"/>
    <property type="gene ID" value="ENSMMSG00000020623.1"/>
</dbReference>
<accession>A0A8C6EG75</accession>
<name>A0A8C6EG75_MOSMO</name>
<sequence>SSFHGNENPCCLINRHFFLYFCSFRAFFFQCSKNFTCITTTHDYICSNIQIQENKISYL</sequence>
<evidence type="ECO:0000313" key="1">
    <source>
        <dbReference type="Ensembl" id="ENSMMSP00000027488.1"/>
    </source>
</evidence>
<dbReference type="AlphaFoldDB" id="A0A8C6EG75"/>
<evidence type="ECO:0000313" key="2">
    <source>
        <dbReference type="Proteomes" id="UP000694544"/>
    </source>
</evidence>
<proteinExistence type="predicted"/>
<reference evidence="1" key="1">
    <citation type="submission" date="2025-08" db="UniProtKB">
        <authorList>
            <consortium name="Ensembl"/>
        </authorList>
    </citation>
    <scope>IDENTIFICATION</scope>
</reference>
<reference evidence="1" key="2">
    <citation type="submission" date="2025-09" db="UniProtKB">
        <authorList>
            <consortium name="Ensembl"/>
        </authorList>
    </citation>
    <scope>IDENTIFICATION</scope>
</reference>
<dbReference type="Proteomes" id="UP000694544">
    <property type="component" value="Unplaced"/>
</dbReference>
<organism evidence="1 2">
    <name type="scientific">Moschus moschiferus</name>
    <name type="common">Siberian musk deer</name>
    <name type="synonym">Moschus sibiricus</name>
    <dbReference type="NCBI Taxonomy" id="68415"/>
    <lineage>
        <taxon>Eukaryota</taxon>
        <taxon>Metazoa</taxon>
        <taxon>Chordata</taxon>
        <taxon>Craniata</taxon>
        <taxon>Vertebrata</taxon>
        <taxon>Euteleostomi</taxon>
        <taxon>Mammalia</taxon>
        <taxon>Eutheria</taxon>
        <taxon>Laurasiatheria</taxon>
        <taxon>Artiodactyla</taxon>
        <taxon>Ruminantia</taxon>
        <taxon>Pecora</taxon>
        <taxon>Moschidae</taxon>
        <taxon>Moschus</taxon>
    </lineage>
</organism>